<dbReference type="SUPFAM" id="SSF47336">
    <property type="entry name" value="ACP-like"/>
    <property type="match status" value="2"/>
</dbReference>
<dbReference type="PROSITE" id="PS00455">
    <property type="entry name" value="AMP_BINDING"/>
    <property type="match status" value="2"/>
</dbReference>
<dbReference type="PANTHER" id="PTHR45527">
    <property type="entry name" value="NONRIBOSOMAL PEPTIDE SYNTHETASE"/>
    <property type="match status" value="1"/>
</dbReference>
<dbReference type="Pfam" id="PF00501">
    <property type="entry name" value="AMP-binding"/>
    <property type="match status" value="2"/>
</dbReference>
<feature type="domain" description="Carrier" evidence="5">
    <location>
        <begin position="2046"/>
        <end position="2121"/>
    </location>
</feature>
<dbReference type="Gene3D" id="1.10.1200.10">
    <property type="entry name" value="ACP-like"/>
    <property type="match status" value="2"/>
</dbReference>
<sequence length="2406" mass="260416">MTDTRDRDQLRQELLRRRLAGRAAPAPAEGIARAPRGGPLPLSFAQRRLWILDRLRPGTTEYLMTVALRLRGPLDRAALRTALDGVQHRHEVLRTRYPVADGEPVQFVDEPGSVPLDEEDLSALDRTAADARIAALATGARRPVDLAEGPVFSAVLARLAPHEHVLLATVHHIACDGRSEDILVRELAERYADAVAGRPTRSPEPPVRYADFALWQRERLSGAALRRPLEHWRERLAGLPPLDLPTDRPRPAVRDTAGGLAPLTVPAGTARRLTALARENGATPFMALLAAHAVLLGRWSGRRDVAVGFPVAGRDRAELDDVVGLFLNTLVLRVDLSGTPSFAHLLRQVRERALDAYAHQEIPFERLVEELAPQRDPSRTPLFSSMLLWQDADGSPAPTAMGPLTAERLPVGESSAKFDLTVGLAAQPDGSLSGGVNYATALFDHATAERFAAQFARLLQSAVASPDTPVDELEILPAAERDRQLLDWNATGRHYPAGTLPLLFEAQAARTPDADAVRFEAAALSYRELNERAGLLARHLRTLSVGPESVVGVCLHRGTDLVVALLAVLKAGGAYLPLDPDYPADRLAFMLEDSGARAVITEPGLAPLVRDRAPHLVDITAGLPEGSTHAAPAVAAAPGHPAYLIYTSGSTGRPKGVLVEHRAIVNRLHWMQEAYRLGADDRVLQKTPYSFDVSVWEFFWPLVTGATLVLARPGGHRDPAYLAGLIGAEAITTVHFVPSMLRAFLAEPLPPLPSLRRMVCSGEALPADLVTAVHERVGCELYNLYGPTEAAVDVTATRCEPGLPVTIGRPIANTRAYILDAALRPVPIGVPGELLLGGVQLARGYLNRPELTADRFVPDPFAAEPGGRLYRTGDLARYRADGTIEYLGRLDHQVKIRGQRVELGEIEAVLAEAPGVAAAAVAVHDEQLVGYLVPPSADVEAVREHLRARLPEHMRPVHWTLLEALPLTPSGKTDRTALPAPDRTRSDLVGAFVAPSTDTERTLADAFAAALGVDKVGVHDGFFQLGGDSMRAIRAVGALRDQGLSLTVQDVFARQTVAELAPLAAARPAAEPQETTLAGRFELLAPDDRARLPEGLVDAYPMGQVQTGMVYEMLADPGRNTYQNVSTFQVLDDGPFSADAFTGAVRLLIERHEILRTSFHLTGYSEPLQFVHAPDGLEVEIGVTDLRGLPTEEQRARVRDFRAAAQRTPFDIGRAPLLRYHAHLTGDREWLLTHVECHAILDGWSHHSVIGELRAAYRELSRGAASPPAAPPRVRYADFVRLEKQALASSADRAFWQQRITGHERLRLPADSAPAAADSPAPEVRLPWRDLEPRLRRLAAETQTSLKSVLYTAHLKVLGLLCGQHRFLAGAVTNGRPELPGGDRVRGMYLNTVPFAVDLRAPSWRELVRSVFAEELALWPHRRYPLPAMQREWGGGEPLVEVVFAYLDFHVLDEQRTDIGTVDDHSPNEFTFDVWTFPGELRMTCRPGWADEDRLAAVGDTFLDVLTAMADDADGDPRAFRARALEQTSATPAGTRPLPEVCVPELLAARARPDATALEDGRRRMTYRELDARANQLAHLLRGLGTGPEKPVGLCLDRGAEAVVAMLAVLKAGGYYVPLDPAYPDARIGYVLADVGADVVLCRPQDTTRLAGFAGVRGVPLDTRWAVLDGLPETPVRAGTVPDNLAYVTYTSGSTGRPKGVQVTHRAIVRLVHDPNYADLDPDQVLLLHAPLAFDASTLEVWGALANGARLAVCPPGATTADELAEVVRRHGVTLLWLTAGLFQHMVETRPEALAGVRQVLAGGDALSPSHVRTALAHGVALTNGYGPTECTTFSTALRGVTEADADRGVPIGTPITDTRVLVVDDDLDPVPVGVPGELLVGGPGLARGYLGRPDLTADRFVPDPSGTVPGARLYRTGDITRRDADGTLSFLGRRDGQVKIRGHRVEPAEAEAALGDLPSVRAAAVAVHPGPDGHKRLTGYVVLEPGNGPLDVAALRAELRRRVPDYLVPGAWVELAALPLTAHGKIDRAALPEPARPATAPDHTAPRTPAERALAEVWGEVLGVENVGVDDDFHVLGGHSLAILRIIALLRERHGIELTVRSFLEHPTVAGLAAATEAGAPQARSLLWLRREGSRPPLFCVHPGGGSAHWYRPLVQHLDPDQPVAAFAWPGLQAEHGPVPSTEQMAERYLAELRAEAPHGPYRLFGWCGGSGIASEMAHRLAADGEEVTFILLDPGLDNHERIELWREYWLIESCVAKLTELAAAPPEEDTSALRAQTLALLEHLVDDVDPEVGITLPEHGAGDVWLPSAKMWREVMEMCLTYRHRPYGGRLHLIASDELADGEHEVASGQSFPDYLARWRELTGDVTLHRIPGDHFGVMKPPHLGRLAETVTGILDDAGAGGAG</sequence>
<evidence type="ECO:0000256" key="2">
    <source>
        <dbReference type="ARBA" id="ARBA00022450"/>
    </source>
</evidence>
<dbReference type="PROSITE" id="PS50075">
    <property type="entry name" value="CARRIER"/>
    <property type="match status" value="2"/>
</dbReference>
<dbReference type="InterPro" id="IPR009081">
    <property type="entry name" value="PP-bd_ACP"/>
</dbReference>
<evidence type="ECO:0000256" key="4">
    <source>
        <dbReference type="SAM" id="MobiDB-lite"/>
    </source>
</evidence>
<dbReference type="Gene3D" id="3.40.50.980">
    <property type="match status" value="4"/>
</dbReference>
<dbReference type="Gene3D" id="3.30.300.30">
    <property type="match status" value="2"/>
</dbReference>
<dbReference type="Gene3D" id="2.30.38.10">
    <property type="entry name" value="Luciferase, Domain 3"/>
    <property type="match status" value="2"/>
</dbReference>
<dbReference type="CDD" id="cd12117">
    <property type="entry name" value="A_NRPS_Srf_like"/>
    <property type="match status" value="1"/>
</dbReference>
<evidence type="ECO:0000259" key="5">
    <source>
        <dbReference type="PROSITE" id="PS50075"/>
    </source>
</evidence>
<dbReference type="SUPFAM" id="SSF56801">
    <property type="entry name" value="Acetyl-CoA synthetase-like"/>
    <property type="match status" value="2"/>
</dbReference>
<dbReference type="SUPFAM" id="SSF53474">
    <property type="entry name" value="alpha/beta-Hydrolases"/>
    <property type="match status" value="1"/>
</dbReference>
<dbReference type="InterPro" id="IPR020806">
    <property type="entry name" value="PKS_PP-bd"/>
</dbReference>
<dbReference type="InterPro" id="IPR010071">
    <property type="entry name" value="AA_adenyl_dom"/>
</dbReference>
<accession>A0ABQ3D928</accession>
<dbReference type="SMART" id="SM00823">
    <property type="entry name" value="PKS_PP"/>
    <property type="match status" value="2"/>
</dbReference>
<evidence type="ECO:0000256" key="3">
    <source>
        <dbReference type="ARBA" id="ARBA00022553"/>
    </source>
</evidence>
<evidence type="ECO:0000313" key="6">
    <source>
        <dbReference type="EMBL" id="GHA65702.1"/>
    </source>
</evidence>
<dbReference type="Pfam" id="PF00975">
    <property type="entry name" value="Thioesterase"/>
    <property type="match status" value="1"/>
</dbReference>
<dbReference type="SUPFAM" id="SSF52777">
    <property type="entry name" value="CoA-dependent acyltransferases"/>
    <property type="match status" value="4"/>
</dbReference>
<dbReference type="NCBIfam" id="TIGR01733">
    <property type="entry name" value="AA-adenyl-dom"/>
    <property type="match status" value="2"/>
</dbReference>
<comment type="caution">
    <text evidence="6">The sequence shown here is derived from an EMBL/GenBank/DDBJ whole genome shotgun (WGS) entry which is preliminary data.</text>
</comment>
<evidence type="ECO:0000313" key="7">
    <source>
        <dbReference type="Proteomes" id="UP000653644"/>
    </source>
</evidence>
<proteinExistence type="predicted"/>
<feature type="domain" description="Carrier" evidence="5">
    <location>
        <begin position="994"/>
        <end position="1068"/>
    </location>
</feature>
<protein>
    <recommendedName>
        <fullName evidence="5">Carrier domain-containing protein</fullName>
    </recommendedName>
</protein>
<dbReference type="Gene3D" id="3.30.559.10">
    <property type="entry name" value="Chloramphenicol acetyltransferase-like domain"/>
    <property type="match status" value="2"/>
</dbReference>
<keyword evidence="7" id="KW-1185">Reference proteome</keyword>
<keyword evidence="2" id="KW-0596">Phosphopantetheine</keyword>
<dbReference type="InterPro" id="IPR045851">
    <property type="entry name" value="AMP-bd_C_sf"/>
</dbReference>
<dbReference type="InterPro" id="IPR023213">
    <property type="entry name" value="CAT-like_dom_sf"/>
</dbReference>
<dbReference type="EMBL" id="BMVN01000056">
    <property type="protein sequence ID" value="GHA65702.1"/>
    <property type="molecule type" value="Genomic_DNA"/>
</dbReference>
<dbReference type="InterPro" id="IPR036736">
    <property type="entry name" value="ACP-like_sf"/>
</dbReference>
<dbReference type="InterPro" id="IPR000873">
    <property type="entry name" value="AMP-dep_synth/lig_dom"/>
</dbReference>
<dbReference type="Pfam" id="PF00550">
    <property type="entry name" value="PP-binding"/>
    <property type="match status" value="2"/>
</dbReference>
<dbReference type="RefSeq" id="WP_189894339.1">
    <property type="nucleotide sequence ID" value="NZ_BMVN01000056.1"/>
</dbReference>
<gene>
    <name evidence="6" type="ORF">GCM10010345_81950</name>
</gene>
<dbReference type="InterPro" id="IPR001031">
    <property type="entry name" value="Thioesterase"/>
</dbReference>
<name>A0ABQ3D928_9ACTN</name>
<dbReference type="InterPro" id="IPR006162">
    <property type="entry name" value="Ppantetheine_attach_site"/>
</dbReference>
<dbReference type="Proteomes" id="UP000653644">
    <property type="component" value="Unassembled WGS sequence"/>
</dbReference>
<reference evidence="7" key="1">
    <citation type="journal article" date="2019" name="Int. J. Syst. Evol. Microbiol.">
        <title>The Global Catalogue of Microorganisms (GCM) 10K type strain sequencing project: providing services to taxonomists for standard genome sequencing and annotation.</title>
        <authorList>
            <consortium name="The Broad Institute Genomics Platform"/>
            <consortium name="The Broad Institute Genome Sequencing Center for Infectious Disease"/>
            <person name="Wu L."/>
            <person name="Ma J."/>
        </authorList>
    </citation>
    <scope>NUCLEOTIDE SEQUENCE [LARGE SCALE GENOMIC DNA]</scope>
    <source>
        <strain evidence="7">JCM 4733</strain>
    </source>
</reference>
<dbReference type="PROSITE" id="PS00012">
    <property type="entry name" value="PHOSPHOPANTETHEINE"/>
    <property type="match status" value="1"/>
</dbReference>
<dbReference type="CDD" id="cd19531">
    <property type="entry name" value="LCL_NRPS-like"/>
    <property type="match status" value="1"/>
</dbReference>
<dbReference type="Pfam" id="PF13193">
    <property type="entry name" value="AMP-binding_C"/>
    <property type="match status" value="2"/>
</dbReference>
<feature type="region of interest" description="Disordered" evidence="4">
    <location>
        <begin position="18"/>
        <end position="37"/>
    </location>
</feature>
<dbReference type="CDD" id="cd17646">
    <property type="entry name" value="A_NRPS_AB3403-like"/>
    <property type="match status" value="1"/>
</dbReference>
<keyword evidence="3" id="KW-0597">Phosphoprotein</keyword>
<feature type="compositionally biased region" description="Low complexity" evidence="4">
    <location>
        <begin position="21"/>
        <end position="37"/>
    </location>
</feature>
<evidence type="ECO:0000256" key="1">
    <source>
        <dbReference type="ARBA" id="ARBA00001957"/>
    </source>
</evidence>
<dbReference type="InterPro" id="IPR025110">
    <property type="entry name" value="AMP-bd_C"/>
</dbReference>
<organism evidence="6 7">
    <name type="scientific">Streptomyces canarius</name>
    <dbReference type="NCBI Taxonomy" id="285453"/>
    <lineage>
        <taxon>Bacteria</taxon>
        <taxon>Bacillati</taxon>
        <taxon>Actinomycetota</taxon>
        <taxon>Actinomycetes</taxon>
        <taxon>Kitasatosporales</taxon>
        <taxon>Streptomycetaceae</taxon>
        <taxon>Streptomyces</taxon>
    </lineage>
</organism>
<dbReference type="InterPro" id="IPR029058">
    <property type="entry name" value="AB_hydrolase_fold"/>
</dbReference>
<comment type="cofactor">
    <cofactor evidence="1">
        <name>pantetheine 4'-phosphate</name>
        <dbReference type="ChEBI" id="CHEBI:47942"/>
    </cofactor>
</comment>
<dbReference type="PANTHER" id="PTHR45527:SF1">
    <property type="entry name" value="FATTY ACID SYNTHASE"/>
    <property type="match status" value="1"/>
</dbReference>
<dbReference type="Gene3D" id="3.30.559.30">
    <property type="entry name" value="Nonribosomal peptide synthetase, condensation domain"/>
    <property type="match status" value="2"/>
</dbReference>
<dbReference type="Pfam" id="PF00668">
    <property type="entry name" value="Condensation"/>
    <property type="match status" value="2"/>
</dbReference>
<dbReference type="InterPro" id="IPR001242">
    <property type="entry name" value="Condensation_dom"/>
</dbReference>
<dbReference type="Gene3D" id="3.40.50.1820">
    <property type="entry name" value="alpha/beta hydrolase"/>
    <property type="match status" value="1"/>
</dbReference>
<dbReference type="InterPro" id="IPR020845">
    <property type="entry name" value="AMP-binding_CS"/>
</dbReference>